<dbReference type="Proteomes" id="UP001140949">
    <property type="component" value="Unassembled WGS sequence"/>
</dbReference>
<proteinExistence type="predicted"/>
<dbReference type="EMBL" id="JANAVB010001997">
    <property type="protein sequence ID" value="KAJ6852034.1"/>
    <property type="molecule type" value="Genomic_DNA"/>
</dbReference>
<comment type="caution">
    <text evidence="1">The sequence shown here is derived from an EMBL/GenBank/DDBJ whole genome shotgun (WGS) entry which is preliminary data.</text>
</comment>
<name>A0AAX6IGW1_IRIPA</name>
<sequence length="71" mass="7928">MPHHTEQTSTTMTQTSRSQHKFCAQVSLSTTEILVSAVSGPVRPCPTHLIPQSYKIQTNTKYKINPYIDPA</sequence>
<keyword evidence="2" id="KW-1185">Reference proteome</keyword>
<accession>A0AAX6IGW1</accession>
<dbReference type="AlphaFoldDB" id="A0AAX6IGW1"/>
<organism evidence="1 2">
    <name type="scientific">Iris pallida</name>
    <name type="common">Sweet iris</name>
    <dbReference type="NCBI Taxonomy" id="29817"/>
    <lineage>
        <taxon>Eukaryota</taxon>
        <taxon>Viridiplantae</taxon>
        <taxon>Streptophyta</taxon>
        <taxon>Embryophyta</taxon>
        <taxon>Tracheophyta</taxon>
        <taxon>Spermatophyta</taxon>
        <taxon>Magnoliopsida</taxon>
        <taxon>Liliopsida</taxon>
        <taxon>Asparagales</taxon>
        <taxon>Iridaceae</taxon>
        <taxon>Iridoideae</taxon>
        <taxon>Irideae</taxon>
        <taxon>Iris</taxon>
    </lineage>
</organism>
<evidence type="ECO:0000313" key="2">
    <source>
        <dbReference type="Proteomes" id="UP001140949"/>
    </source>
</evidence>
<reference evidence="1" key="2">
    <citation type="submission" date="2023-04" db="EMBL/GenBank/DDBJ databases">
        <authorList>
            <person name="Bruccoleri R.E."/>
            <person name="Oakeley E.J."/>
            <person name="Faust A.-M."/>
            <person name="Dessus-Babus S."/>
            <person name="Altorfer M."/>
            <person name="Burckhardt D."/>
            <person name="Oertli M."/>
            <person name="Naumann U."/>
            <person name="Petersen F."/>
            <person name="Wong J."/>
        </authorList>
    </citation>
    <scope>NUCLEOTIDE SEQUENCE</scope>
    <source>
        <strain evidence="1">GSM-AAB239-AS_SAM_17_03QT</strain>
        <tissue evidence="1">Leaf</tissue>
    </source>
</reference>
<gene>
    <name evidence="1" type="ORF">M6B38_257455</name>
</gene>
<reference evidence="1" key="1">
    <citation type="journal article" date="2023" name="GigaByte">
        <title>Genome assembly of the bearded iris, Iris pallida Lam.</title>
        <authorList>
            <person name="Bruccoleri R.E."/>
            <person name="Oakeley E.J."/>
            <person name="Faust A.M.E."/>
            <person name="Altorfer M."/>
            <person name="Dessus-Babus S."/>
            <person name="Burckhardt D."/>
            <person name="Oertli M."/>
            <person name="Naumann U."/>
            <person name="Petersen F."/>
            <person name="Wong J."/>
        </authorList>
    </citation>
    <scope>NUCLEOTIDE SEQUENCE</scope>
    <source>
        <strain evidence="1">GSM-AAB239-AS_SAM_17_03QT</strain>
    </source>
</reference>
<protein>
    <submittedName>
        <fullName evidence="1">Formin-like protein 5 isoform X1</fullName>
    </submittedName>
</protein>
<evidence type="ECO:0000313" key="1">
    <source>
        <dbReference type="EMBL" id="KAJ6852034.1"/>
    </source>
</evidence>